<keyword evidence="2" id="KW-1185">Reference proteome</keyword>
<gene>
    <name evidence="1" type="ORF">J21TS7_59570</name>
</gene>
<dbReference type="Proteomes" id="UP000676601">
    <property type="component" value="Unassembled WGS sequence"/>
</dbReference>
<sequence length="78" mass="8864">MTASIQHGLDVHQHVRTSEKDSCEIASFQVFQIKRSTLNNKKIRDIVFHLGGGSFEEELCYFIIDDICGKHAVVGMRK</sequence>
<name>A0ABQ4LM84_9BACL</name>
<accession>A0ABQ4LM84</accession>
<dbReference type="EMBL" id="BORU01000005">
    <property type="protein sequence ID" value="GIO57639.1"/>
    <property type="molecule type" value="Genomic_DNA"/>
</dbReference>
<proteinExistence type="predicted"/>
<evidence type="ECO:0000313" key="2">
    <source>
        <dbReference type="Proteomes" id="UP000676601"/>
    </source>
</evidence>
<organism evidence="1 2">
    <name type="scientific">Paenibacillus cineris</name>
    <dbReference type="NCBI Taxonomy" id="237530"/>
    <lineage>
        <taxon>Bacteria</taxon>
        <taxon>Bacillati</taxon>
        <taxon>Bacillota</taxon>
        <taxon>Bacilli</taxon>
        <taxon>Bacillales</taxon>
        <taxon>Paenibacillaceae</taxon>
        <taxon>Paenibacillus</taxon>
    </lineage>
</organism>
<evidence type="ECO:0000313" key="1">
    <source>
        <dbReference type="EMBL" id="GIO57639.1"/>
    </source>
</evidence>
<reference evidence="1 2" key="1">
    <citation type="submission" date="2021-03" db="EMBL/GenBank/DDBJ databases">
        <title>Antimicrobial resistance genes in bacteria isolated from Japanese honey, and their potential for conferring macrolide and lincosamide resistance in the American foulbrood pathogen Paenibacillus larvae.</title>
        <authorList>
            <person name="Okamoto M."/>
            <person name="Kumagai M."/>
            <person name="Kanamori H."/>
            <person name="Takamatsu D."/>
        </authorList>
    </citation>
    <scope>NUCLEOTIDE SEQUENCE [LARGE SCALE GENOMIC DNA]</scope>
    <source>
        <strain evidence="1 2">J21TS7</strain>
    </source>
</reference>
<comment type="caution">
    <text evidence="1">The sequence shown here is derived from an EMBL/GenBank/DDBJ whole genome shotgun (WGS) entry which is preliminary data.</text>
</comment>
<protein>
    <submittedName>
        <fullName evidence="1">Uncharacterized protein</fullName>
    </submittedName>
</protein>